<evidence type="ECO:0000313" key="2">
    <source>
        <dbReference type="EMBL" id="KAF6016781.1"/>
    </source>
</evidence>
<accession>A0A7J7ITP9</accession>
<name>A0A7J7ITP9_BUGNE</name>
<dbReference type="Gene3D" id="3.60.15.10">
    <property type="entry name" value="Ribonuclease Z/Hydroxyacylglutathione hydrolase-like"/>
    <property type="match status" value="1"/>
</dbReference>
<comment type="caution">
    <text evidence="2">The sequence shown here is derived from an EMBL/GenBank/DDBJ whole genome shotgun (WGS) entry which is preliminary data.</text>
</comment>
<evidence type="ECO:0000259" key="1">
    <source>
        <dbReference type="Pfam" id="PF12706"/>
    </source>
</evidence>
<protein>
    <submittedName>
        <fullName evidence="2">NAPEPLD</fullName>
    </submittedName>
</protein>
<sequence>MDSLTLDLVKPIRNRNGSFENPFKSSISFPGGGRVCKFLREKFVGAITGPRAPTQQEINENLPVTKPDLQRLNSPPVDKLQYIWIGHATMLYQTDGWNILSDPIWSERCSPFSFLGPKRYRPPPLPMEDLPRIDAVVISHNHYDHLDIHSVTTLNKLFGKSLHWLVPEGLKGWFLARNCETVTELSWWQSVTLKMEGKKDLEITCTPAQHWSLRSGCDRNQVSEQL</sequence>
<feature type="domain" description="Metallo-beta-lactamase" evidence="1">
    <location>
        <begin position="98"/>
        <end position="217"/>
    </location>
</feature>
<dbReference type="GO" id="GO:0005737">
    <property type="term" value="C:cytoplasm"/>
    <property type="evidence" value="ECO:0007669"/>
    <property type="project" value="TreeGrafter"/>
</dbReference>
<dbReference type="SUPFAM" id="SSF56281">
    <property type="entry name" value="Metallo-hydrolase/oxidoreductase"/>
    <property type="match status" value="1"/>
</dbReference>
<organism evidence="2 3">
    <name type="scientific">Bugula neritina</name>
    <name type="common">Brown bryozoan</name>
    <name type="synonym">Sertularia neritina</name>
    <dbReference type="NCBI Taxonomy" id="10212"/>
    <lineage>
        <taxon>Eukaryota</taxon>
        <taxon>Metazoa</taxon>
        <taxon>Spiralia</taxon>
        <taxon>Lophotrochozoa</taxon>
        <taxon>Bryozoa</taxon>
        <taxon>Gymnolaemata</taxon>
        <taxon>Cheilostomatida</taxon>
        <taxon>Flustrina</taxon>
        <taxon>Buguloidea</taxon>
        <taxon>Bugulidae</taxon>
        <taxon>Bugula</taxon>
    </lineage>
</organism>
<dbReference type="InterPro" id="IPR001279">
    <property type="entry name" value="Metallo-B-lactamas"/>
</dbReference>
<dbReference type="PANTHER" id="PTHR15032">
    <property type="entry name" value="N-ACYL-PHOSPHATIDYLETHANOLAMINE-HYDROLYZING PHOSPHOLIPASE D"/>
    <property type="match status" value="1"/>
</dbReference>
<gene>
    <name evidence="2" type="ORF">EB796_024914</name>
</gene>
<dbReference type="Proteomes" id="UP000593567">
    <property type="component" value="Unassembled WGS sequence"/>
</dbReference>
<dbReference type="InterPro" id="IPR036866">
    <property type="entry name" value="RibonucZ/Hydroxyglut_hydro"/>
</dbReference>
<evidence type="ECO:0000313" key="3">
    <source>
        <dbReference type="Proteomes" id="UP000593567"/>
    </source>
</evidence>
<keyword evidence="3" id="KW-1185">Reference proteome</keyword>
<dbReference type="EMBL" id="VXIV02003468">
    <property type="protein sequence ID" value="KAF6016781.1"/>
    <property type="molecule type" value="Genomic_DNA"/>
</dbReference>
<dbReference type="OrthoDB" id="332863at2759"/>
<dbReference type="PANTHER" id="PTHR15032:SF4">
    <property type="entry name" value="N-ACYL-PHOSPHATIDYLETHANOLAMINE-HYDROLYZING PHOSPHOLIPASE D"/>
    <property type="match status" value="1"/>
</dbReference>
<dbReference type="AlphaFoldDB" id="A0A7J7ITP9"/>
<proteinExistence type="predicted"/>
<dbReference type="Pfam" id="PF12706">
    <property type="entry name" value="Lactamase_B_2"/>
    <property type="match status" value="1"/>
</dbReference>
<reference evidence="2" key="1">
    <citation type="submission" date="2020-06" db="EMBL/GenBank/DDBJ databases">
        <title>Draft genome of Bugula neritina, a colonial animal packing powerful symbionts and potential medicines.</title>
        <authorList>
            <person name="Rayko M."/>
        </authorList>
    </citation>
    <scope>NUCLEOTIDE SEQUENCE [LARGE SCALE GENOMIC DNA]</scope>
    <source>
        <strain evidence="2">Kwan_BN1</strain>
    </source>
</reference>